<dbReference type="PROSITE" id="PS50231">
    <property type="entry name" value="RICIN_B_LECTIN"/>
    <property type="match status" value="1"/>
</dbReference>
<reference evidence="2" key="1">
    <citation type="submission" date="2024-07" db="EMBL/GenBank/DDBJ databases">
        <authorList>
            <person name="Yu S.T."/>
        </authorList>
    </citation>
    <scope>NUCLEOTIDE SEQUENCE</scope>
    <source>
        <strain evidence="2">R44</strain>
    </source>
</reference>
<dbReference type="InterPro" id="IPR035992">
    <property type="entry name" value="Ricin_B-like_lectins"/>
</dbReference>
<dbReference type="InterPro" id="IPR028994">
    <property type="entry name" value="Integrin_alpha_N"/>
</dbReference>
<keyword evidence="1" id="KW-0732">Signal</keyword>
<dbReference type="SUPFAM" id="SSF50370">
    <property type="entry name" value="Ricin B-like lectins"/>
    <property type="match status" value="1"/>
</dbReference>
<accession>A0AB39SNU1</accession>
<dbReference type="Gene3D" id="2.80.10.50">
    <property type="match status" value="1"/>
</dbReference>
<name>A0AB39SNU1_9ACTN</name>
<evidence type="ECO:0000313" key="2">
    <source>
        <dbReference type="EMBL" id="XDQ69852.1"/>
    </source>
</evidence>
<evidence type="ECO:0000256" key="1">
    <source>
        <dbReference type="ARBA" id="ARBA00022729"/>
    </source>
</evidence>
<dbReference type="SUPFAM" id="SSF69318">
    <property type="entry name" value="Integrin alpha N-terminal domain"/>
    <property type="match status" value="1"/>
</dbReference>
<proteinExistence type="predicted"/>
<dbReference type="Pfam" id="PF13517">
    <property type="entry name" value="FG-GAP_3"/>
    <property type="match status" value="2"/>
</dbReference>
<dbReference type="InterPro" id="IPR013517">
    <property type="entry name" value="FG-GAP"/>
</dbReference>
<protein>
    <submittedName>
        <fullName evidence="2">FG-GAP-like repeat-containing protein</fullName>
    </submittedName>
</protein>
<dbReference type="PANTHER" id="PTHR46580">
    <property type="entry name" value="SENSOR KINASE-RELATED"/>
    <property type="match status" value="1"/>
</dbReference>
<gene>
    <name evidence="2" type="ORF">AB5J54_04640</name>
</gene>
<sequence>MQKISRLFAFIGAIALAIGITVIGSSPASAWEGVGYQIQNKATGLCLTGTSDTPTAINPVYEAPCGSKPTQYWGNWTNMLVLLDSGAYNICLTANSYGDLYTTGCQADGDTGWSYGGQGWKYGTLEGDYTTLYSGGPGCYVQALSGPAYCMKGFTGDDKQFRFMEINLKYITDSDDNGRVRFADFDGDGKSDYITLASGGAVSVWLNRGGDGHGGWQELGQIATGATNDRTRVRFADFDGDGRADYLVIADSGAVSVWLNRGGDGHGGWQELGQIATGATNDRSRVKIADFDGDGKADYIRVADSGAVSVWLNRGGDGHGGWQELGQVATGATRYQTRVRLADFDGDRKADYATIGANGSVQVYLNRGGDGRGGWQELGQVAAGVTTEQSRVRFADFTGDGHADFILTDVKSGATSVWAWNGGDGRGGWQQLGQVATGVAIG</sequence>
<dbReference type="RefSeq" id="WP_369142597.1">
    <property type="nucleotide sequence ID" value="NZ_CP163444.1"/>
</dbReference>
<organism evidence="2">
    <name type="scientific">Streptomyces sp. R44</name>
    <dbReference type="NCBI Taxonomy" id="3238633"/>
    <lineage>
        <taxon>Bacteria</taxon>
        <taxon>Bacillati</taxon>
        <taxon>Actinomycetota</taxon>
        <taxon>Actinomycetes</taxon>
        <taxon>Kitasatosporales</taxon>
        <taxon>Streptomycetaceae</taxon>
        <taxon>Streptomyces</taxon>
    </lineage>
</organism>
<dbReference type="PANTHER" id="PTHR46580:SF2">
    <property type="entry name" value="MAM DOMAIN-CONTAINING PROTEIN"/>
    <property type="match status" value="1"/>
</dbReference>
<dbReference type="EMBL" id="CP163444">
    <property type="protein sequence ID" value="XDQ69852.1"/>
    <property type="molecule type" value="Genomic_DNA"/>
</dbReference>
<dbReference type="AlphaFoldDB" id="A0AB39SNU1"/>